<dbReference type="EMBL" id="CP064936">
    <property type="protein sequence ID" value="QQA00138.1"/>
    <property type="molecule type" value="Genomic_DNA"/>
</dbReference>
<dbReference type="GO" id="GO:0016740">
    <property type="term" value="F:transferase activity"/>
    <property type="evidence" value="ECO:0007669"/>
    <property type="project" value="UniProtKB-KW"/>
</dbReference>
<evidence type="ECO:0000256" key="1">
    <source>
        <dbReference type="SAM" id="Coils"/>
    </source>
</evidence>
<dbReference type="KEGG" id="tper:IWA51_07565"/>
<dbReference type="Pfam" id="PF01973">
    <property type="entry name" value="MptE-like"/>
    <property type="match status" value="1"/>
</dbReference>
<proteinExistence type="predicted"/>
<dbReference type="RefSeq" id="WP_198441986.1">
    <property type="nucleotide sequence ID" value="NZ_CBCSHE010000001.1"/>
</dbReference>
<evidence type="ECO:0000313" key="3">
    <source>
        <dbReference type="EMBL" id="QQA00138.1"/>
    </source>
</evidence>
<dbReference type="PANTHER" id="PTHR41786:SF1">
    <property type="entry name" value="6-HYDROXYMETHYLPTERIN DIPHOSPHOKINASE MPTE-LIKE DOMAIN-CONTAINING PROTEIN"/>
    <property type="match status" value="1"/>
</dbReference>
<keyword evidence="1" id="KW-0175">Coiled coil</keyword>
<organism evidence="3 4">
    <name type="scientific">Treponema peruense</name>
    <dbReference type="NCBI Taxonomy" id="2787628"/>
    <lineage>
        <taxon>Bacteria</taxon>
        <taxon>Pseudomonadati</taxon>
        <taxon>Spirochaetota</taxon>
        <taxon>Spirochaetia</taxon>
        <taxon>Spirochaetales</taxon>
        <taxon>Treponemataceae</taxon>
        <taxon>Treponema</taxon>
    </lineage>
</organism>
<evidence type="ECO:0000259" key="2">
    <source>
        <dbReference type="Pfam" id="PF01973"/>
    </source>
</evidence>
<keyword evidence="3" id="KW-0808">Transferase</keyword>
<name>A0A7T3RBN6_9SPIR</name>
<feature type="domain" description="6-hydroxymethylpterin diphosphokinase MptE-like" evidence="2">
    <location>
        <begin position="168"/>
        <end position="343"/>
    </location>
</feature>
<protein>
    <submittedName>
        <fullName evidence="3">Motility associated factor glycosyltransferase family protein</fullName>
    </submittedName>
</protein>
<evidence type="ECO:0000313" key="4">
    <source>
        <dbReference type="Proteomes" id="UP000595224"/>
    </source>
</evidence>
<dbReference type="InterPro" id="IPR002826">
    <property type="entry name" value="MptE-like"/>
</dbReference>
<dbReference type="PANTHER" id="PTHR41786">
    <property type="entry name" value="MOTILITY ACCESSORY FACTOR MAF"/>
    <property type="match status" value="1"/>
</dbReference>
<reference evidence="3 4" key="1">
    <citation type="submission" date="2020-11" db="EMBL/GenBank/DDBJ databases">
        <title>Treponema Peruensis nv. sp., first commensal Treponema isolated from human feces.</title>
        <authorList>
            <person name="Belkhou C."/>
            <person name="Raes J."/>
        </authorList>
    </citation>
    <scope>NUCLEOTIDE SEQUENCE [LARGE SCALE GENOMIC DNA]</scope>
    <source>
        <strain evidence="3 4">RCC2812</strain>
    </source>
</reference>
<gene>
    <name evidence="3" type="ORF">IWA51_07565</name>
</gene>
<sequence length="508" mass="56734">MIYSGIITSKNGSEIPLFTDGLPMHSKYNPEREAVQFAEGITAGFALVIGIGGAYHIAALLKKNTRIHILAVEADRESLSFCRQIECATKTEKDSRVTFTDAAGMQRALRELYKPAVYGNLCVLFNRAWENENKAAAQEIRENAKRALEEISADYSVQSHFGKIWQENIIRNSAFVHNTEPCDADTSKTAAVIAAGPSLDNSFSKLRDNRDKYYIISTDTAFRALCSRGIKSDAVVSVDAQMVTTGHFMPSRQVEKSNYFKNTRFVMSLSSPDSAVRQIMAKGGTVEFVTTGHPLEALFIEENKTYMPKLDCGAGTVTVAACDFARQEGFKKIELFGADFAFSLGKPYTRGTYLDANLTGTAERLECAEQKFASLMFRTELLSDNKKTTTTSLKNYARSLSEWAEKNAYFFIEENLLYSEKPAAGPRKFLKKNCSFYGAKDFIKKIQKELQKICSAGKEEFNGDNKNTAPFLPLVAWIKKNTPEGNNMDVLDCMKLAYKMSLRYNCIL</sequence>
<dbReference type="AlphaFoldDB" id="A0A7T3RBN6"/>
<keyword evidence="4" id="KW-1185">Reference proteome</keyword>
<accession>A0A7T3RBN6</accession>
<dbReference type="Proteomes" id="UP000595224">
    <property type="component" value="Chromosome"/>
</dbReference>
<feature type="coiled-coil region" evidence="1">
    <location>
        <begin position="126"/>
        <end position="154"/>
    </location>
</feature>